<dbReference type="Proteomes" id="UP000003692">
    <property type="component" value="Unassembled WGS sequence"/>
</dbReference>
<name>D4F608_EDWTA</name>
<proteinExistence type="predicted"/>
<dbReference type="HOGENOM" id="CLU_3183066_0_0_6"/>
<comment type="caution">
    <text evidence="1">The sequence shown here is derived from an EMBL/GenBank/DDBJ whole genome shotgun (WGS) entry which is preliminary data.</text>
</comment>
<organism evidence="1 2">
    <name type="scientific">Edwardsiella tarda ATCC 23685</name>
    <dbReference type="NCBI Taxonomy" id="500638"/>
    <lineage>
        <taxon>Bacteria</taxon>
        <taxon>Pseudomonadati</taxon>
        <taxon>Pseudomonadota</taxon>
        <taxon>Gammaproteobacteria</taxon>
        <taxon>Enterobacterales</taxon>
        <taxon>Hafniaceae</taxon>
        <taxon>Edwardsiella</taxon>
    </lineage>
</organism>
<reference evidence="1 2" key="1">
    <citation type="submission" date="2010-02" db="EMBL/GenBank/DDBJ databases">
        <authorList>
            <person name="Weinstock G."/>
            <person name="Sodergren E."/>
            <person name="Clifton S."/>
            <person name="Fulton L."/>
            <person name="Fulton B."/>
            <person name="Courtney L."/>
            <person name="Fronick C."/>
            <person name="Harrison M."/>
            <person name="Strong C."/>
            <person name="Farmer C."/>
            <person name="Delahaunty K."/>
            <person name="Markovic C."/>
            <person name="Hall O."/>
            <person name="Minx P."/>
            <person name="Tomlinson C."/>
            <person name="Mitreva M."/>
            <person name="Nelson J."/>
            <person name="Hou S."/>
            <person name="Wollam A."/>
            <person name="Pepin K.H."/>
            <person name="Johnson M."/>
            <person name="Bhonagiri V."/>
            <person name="Zhang X."/>
            <person name="Suruliraj S."/>
            <person name="Warren W."/>
            <person name="Chinwalla A."/>
            <person name="Mardis E.R."/>
            <person name="Wilson R.K."/>
        </authorList>
    </citation>
    <scope>NUCLEOTIDE SEQUENCE [LARGE SCALE GENOMIC DNA]</scope>
    <source>
        <strain evidence="1 2">ATCC 23685</strain>
    </source>
</reference>
<sequence length="46" mass="5686">MFYAHYIHPVSRYCKYKMIKKWTYFINGLYFNEIKLGEDKGVYKVV</sequence>
<evidence type="ECO:0000313" key="2">
    <source>
        <dbReference type="Proteomes" id="UP000003692"/>
    </source>
</evidence>
<evidence type="ECO:0000313" key="1">
    <source>
        <dbReference type="EMBL" id="EFE22794.1"/>
    </source>
</evidence>
<dbReference type="EMBL" id="ADGK01000179">
    <property type="protein sequence ID" value="EFE22794.1"/>
    <property type="molecule type" value="Genomic_DNA"/>
</dbReference>
<gene>
    <name evidence="1" type="ORF">EDWATA_02188</name>
</gene>
<accession>D4F608</accession>
<dbReference type="AlphaFoldDB" id="D4F608"/>
<protein>
    <submittedName>
        <fullName evidence="1">Uncharacterized protein</fullName>
    </submittedName>
</protein>